<dbReference type="InterPro" id="IPR049176">
    <property type="entry name" value="COG5_N"/>
</dbReference>
<evidence type="ECO:0000256" key="2">
    <source>
        <dbReference type="ARBA" id="ARBA00020974"/>
    </source>
</evidence>
<keyword evidence="4" id="KW-0472">Membrane</keyword>
<name>A0ABQ8UU06_9EUKA</name>
<feature type="domain" description="Conserved oligomeric Golgi complex subunit 5 N-terminal" evidence="6">
    <location>
        <begin position="19"/>
        <end position="122"/>
    </location>
</feature>
<dbReference type="PANTHER" id="PTHR13228:SF3">
    <property type="entry name" value="CONSERVED OLIGOMERIC GOLGI COMPLEX SUBUNIT 5"/>
    <property type="match status" value="1"/>
</dbReference>
<keyword evidence="3" id="KW-0333">Golgi apparatus</keyword>
<feature type="compositionally biased region" description="Low complexity" evidence="5">
    <location>
        <begin position="132"/>
        <end position="141"/>
    </location>
</feature>
<dbReference type="InterPro" id="IPR019465">
    <property type="entry name" value="Cog5"/>
</dbReference>
<evidence type="ECO:0000313" key="9">
    <source>
        <dbReference type="Proteomes" id="UP001141327"/>
    </source>
</evidence>
<accession>A0ABQ8UU06</accession>
<feature type="domain" description="Conserved oligomeric Golgi complex subunit 5 helical" evidence="7">
    <location>
        <begin position="168"/>
        <end position="366"/>
    </location>
</feature>
<sequence>MEKFASPDFDAAVYVQGVDDPEKALADLGEKLKLVDEELKEETRKLYPQLFLQLDSLSEIRKTHAATLSQIKALKEAVVTMRSETDGPARTLRQLTNSYVTTHQTLELTRRVARFFRLLARLKKTPPPPPASDGQPQSQGPMLGQDLARDAQTLRDIDDLVSENPEALSQVSAVQLLEAVKARRLAVGAEATGLLFQSFQSMNQSSMATCVLTFTVLGELKPKLDNLAGHALNQARDAFRAAFDPRLYVRPAHKGVQPSGVESPQWRQELWERVAAAQEAVSQVCIKVGLSLGLVGPMLTMEAVLARRRDQGAFPGQPGVADGAYFVGFWGQLAEGFKADLQTACTGSPFLQGILTDEFPRLLVALEAIQTRVRDAMGLLNGSASAGWTGLVLGQLAQAVRPLRDQYVVRSQQRLFAWVEALFAGGRVPGWRESTTFVSQMHAEMDAVLDGREWAPALRPVLTSPPFHPPPLQAQQSEDLVRAVGRNFSKALELFVSKCEDARRGGHGPAATAHTHNAALAGALHSVGEAMADLLGCPRGSGAAPQQPGAPVAALPLPEAHTSLLRQCVTVQPLYSLSSRIAEYTRRYVLYYYSKHADFGARCAELTGRVLRHFCTLACLVRPLGEGGKLHLADDIARVEYAMQPLSKPADQVGSAPLRAMRALKSLLFLEITEFRSHGDLVAALSPLLVAHHLCARVPEAVLPSPHGFLPAAAGTAQPLTRTGSGVRQQGSPNQASSPVGQYAEWLQAHQGPEAWGPLGQALVLARQRGSLAPAGAGDVLAFMAELAQRHQAASAPVMR</sequence>
<evidence type="ECO:0000259" key="6">
    <source>
        <dbReference type="Pfam" id="PF10392"/>
    </source>
</evidence>
<proteinExistence type="predicted"/>
<evidence type="ECO:0000313" key="8">
    <source>
        <dbReference type="EMBL" id="KAJ4462022.1"/>
    </source>
</evidence>
<dbReference type="EMBL" id="JAPMOS010000004">
    <property type="protein sequence ID" value="KAJ4462022.1"/>
    <property type="molecule type" value="Genomic_DNA"/>
</dbReference>
<feature type="region of interest" description="Disordered" evidence="5">
    <location>
        <begin position="719"/>
        <end position="739"/>
    </location>
</feature>
<dbReference type="Pfam" id="PF10392">
    <property type="entry name" value="COG5_N"/>
    <property type="match status" value="1"/>
</dbReference>
<protein>
    <recommendedName>
        <fullName evidence="2">Conserved oligomeric Golgi complex subunit 5</fullName>
    </recommendedName>
</protein>
<evidence type="ECO:0000256" key="5">
    <source>
        <dbReference type="SAM" id="MobiDB-lite"/>
    </source>
</evidence>
<evidence type="ECO:0000256" key="1">
    <source>
        <dbReference type="ARBA" id="ARBA00004395"/>
    </source>
</evidence>
<keyword evidence="9" id="KW-1185">Reference proteome</keyword>
<gene>
    <name evidence="8" type="ORF">PAPYR_1184</name>
</gene>
<dbReference type="PANTHER" id="PTHR13228">
    <property type="entry name" value="CONSERVED OLIGOMERIC GOLGI COMPLEX COMPONENT 5"/>
    <property type="match status" value="1"/>
</dbReference>
<comment type="caution">
    <text evidence="8">The sequence shown here is derived from an EMBL/GenBank/DDBJ whole genome shotgun (WGS) entry which is preliminary data.</text>
</comment>
<feature type="region of interest" description="Disordered" evidence="5">
    <location>
        <begin position="123"/>
        <end position="143"/>
    </location>
</feature>
<evidence type="ECO:0000256" key="4">
    <source>
        <dbReference type="ARBA" id="ARBA00023136"/>
    </source>
</evidence>
<dbReference type="Pfam" id="PF20649">
    <property type="entry name" value="COG5_C"/>
    <property type="match status" value="1"/>
</dbReference>
<evidence type="ECO:0000259" key="7">
    <source>
        <dbReference type="Pfam" id="PF20649"/>
    </source>
</evidence>
<organism evidence="8 9">
    <name type="scientific">Paratrimastix pyriformis</name>
    <dbReference type="NCBI Taxonomy" id="342808"/>
    <lineage>
        <taxon>Eukaryota</taxon>
        <taxon>Metamonada</taxon>
        <taxon>Preaxostyla</taxon>
        <taxon>Paratrimastigidae</taxon>
        <taxon>Paratrimastix</taxon>
    </lineage>
</organism>
<dbReference type="InterPro" id="IPR048485">
    <property type="entry name" value="COG5_helical"/>
</dbReference>
<reference evidence="8" key="1">
    <citation type="journal article" date="2022" name="bioRxiv">
        <title>Genomics of Preaxostyla Flagellates Illuminates Evolutionary Transitions and the Path Towards Mitochondrial Loss.</title>
        <authorList>
            <person name="Novak L.V.F."/>
            <person name="Treitli S.C."/>
            <person name="Pyrih J."/>
            <person name="Halakuc P."/>
            <person name="Pipaliya S.V."/>
            <person name="Vacek V."/>
            <person name="Brzon O."/>
            <person name="Soukal P."/>
            <person name="Eme L."/>
            <person name="Dacks J.B."/>
            <person name="Karnkowska A."/>
            <person name="Elias M."/>
            <person name="Hampl V."/>
        </authorList>
    </citation>
    <scope>NUCLEOTIDE SEQUENCE</scope>
    <source>
        <strain evidence="8">RCP-MX</strain>
    </source>
</reference>
<evidence type="ECO:0000256" key="3">
    <source>
        <dbReference type="ARBA" id="ARBA00023034"/>
    </source>
</evidence>
<comment type="subcellular location">
    <subcellularLocation>
        <location evidence="1">Golgi apparatus membrane</location>
        <topology evidence="1">Peripheral membrane protein</topology>
    </subcellularLocation>
</comment>
<dbReference type="Proteomes" id="UP001141327">
    <property type="component" value="Unassembled WGS sequence"/>
</dbReference>